<sequence length="222" mass="23951">MAAAELRAELDSRLLQLLGDLEDLEAKRAALNARVEQGWLALSQARYAMGAKAVGPLQYASRMEPQVCVCTGEAQDGLQRFWVARAGAQTPEEVGPREAGLRRRKGLTRTAELESSQAPRDPLNWFGILVPHSLRQAHASFREGTLKMGLASGLGSVEGPEDLTVAVPAEASGKSHLEVDPGCGPLSGAEKTVEGEGVRVVRDCDHGEKKEGNKHRRQCHDL</sequence>
<dbReference type="Ensembl" id="ENSEAST00005010719.1">
    <property type="protein sequence ID" value="ENSEASP00005009870.1"/>
    <property type="gene ID" value="ENSEASG00005006999.1"/>
</dbReference>
<evidence type="ECO:0000256" key="2">
    <source>
        <dbReference type="SAM" id="Coils"/>
    </source>
</evidence>
<reference evidence="3" key="1">
    <citation type="submission" date="2023-03" db="UniProtKB">
        <authorList>
            <consortium name="Ensembl"/>
        </authorList>
    </citation>
    <scope>IDENTIFICATION</scope>
</reference>
<gene>
    <name evidence="3" type="primary">CCDC115</name>
</gene>
<dbReference type="GO" id="GO:0051082">
    <property type="term" value="F:unfolded protein binding"/>
    <property type="evidence" value="ECO:0007669"/>
    <property type="project" value="TreeGrafter"/>
</dbReference>
<dbReference type="PANTHER" id="PTHR31996:SF2">
    <property type="entry name" value="COILED-COIL DOMAIN-CONTAINING PROTEIN 115"/>
    <property type="match status" value="1"/>
</dbReference>
<dbReference type="GO" id="GO:0070072">
    <property type="term" value="P:vacuolar proton-transporting V-type ATPase complex assembly"/>
    <property type="evidence" value="ECO:0007669"/>
    <property type="project" value="InterPro"/>
</dbReference>
<feature type="coiled-coil region" evidence="2">
    <location>
        <begin position="7"/>
        <end position="34"/>
    </location>
</feature>
<dbReference type="Pfam" id="PF21730">
    <property type="entry name" value="Vma22_CCDC115"/>
    <property type="match status" value="1"/>
</dbReference>
<name>A0A8C4LEE8_EQUAS</name>
<accession>A0A8C4LEE8</accession>
<evidence type="ECO:0000313" key="3">
    <source>
        <dbReference type="Ensembl" id="ENSEASP00005009870.1"/>
    </source>
</evidence>
<protein>
    <recommendedName>
        <fullName evidence="1">Vacuolar ATPase assembly protein VMA22</fullName>
    </recommendedName>
</protein>
<dbReference type="AlphaFoldDB" id="A0A8C4LEE8"/>
<evidence type="ECO:0000256" key="1">
    <source>
        <dbReference type="ARBA" id="ARBA00093634"/>
    </source>
</evidence>
<dbReference type="InterPro" id="IPR040357">
    <property type="entry name" value="Vma22/CCDC115"/>
</dbReference>
<keyword evidence="2" id="KW-0175">Coiled coil</keyword>
<organism evidence="3">
    <name type="scientific">Equus asinus asinus</name>
    <dbReference type="NCBI Taxonomy" id="83772"/>
    <lineage>
        <taxon>Eukaryota</taxon>
        <taxon>Metazoa</taxon>
        <taxon>Chordata</taxon>
        <taxon>Craniata</taxon>
        <taxon>Vertebrata</taxon>
        <taxon>Euteleostomi</taxon>
        <taxon>Mammalia</taxon>
        <taxon>Eutheria</taxon>
        <taxon>Laurasiatheria</taxon>
        <taxon>Perissodactyla</taxon>
        <taxon>Equidae</taxon>
        <taxon>Equus</taxon>
    </lineage>
</organism>
<dbReference type="PANTHER" id="PTHR31996">
    <property type="entry name" value="COILED-COIL DOMAIN-CONTAINING PROTEIN 115"/>
    <property type="match status" value="1"/>
</dbReference>
<proteinExistence type="predicted"/>